<protein>
    <submittedName>
        <fullName evidence="1">Uncharacterized protein</fullName>
    </submittedName>
</protein>
<evidence type="ECO:0000313" key="1">
    <source>
        <dbReference type="EMBL" id="VDM72249.1"/>
    </source>
</evidence>
<sequence>MDDEAEDINQPDPMVCWLQFMARLHISIDILKIAQAETSLKREISKSHQNCDNARRCCHPSFINYPLARAGNLLGYALFAKSARADPESFCTAWDEASQQFVAIWRKKAEYC</sequence>
<proteinExistence type="predicted"/>
<dbReference type="EMBL" id="UYYB01024457">
    <property type="protein sequence ID" value="VDM72249.1"/>
    <property type="molecule type" value="Genomic_DNA"/>
</dbReference>
<reference evidence="1 2" key="1">
    <citation type="submission" date="2018-11" db="EMBL/GenBank/DDBJ databases">
        <authorList>
            <consortium name="Pathogen Informatics"/>
        </authorList>
    </citation>
    <scope>NUCLEOTIDE SEQUENCE [LARGE SCALE GENOMIC DNA]</scope>
</reference>
<organism evidence="1 2">
    <name type="scientific">Strongylus vulgaris</name>
    <name type="common">Blood worm</name>
    <dbReference type="NCBI Taxonomy" id="40348"/>
    <lineage>
        <taxon>Eukaryota</taxon>
        <taxon>Metazoa</taxon>
        <taxon>Ecdysozoa</taxon>
        <taxon>Nematoda</taxon>
        <taxon>Chromadorea</taxon>
        <taxon>Rhabditida</taxon>
        <taxon>Rhabditina</taxon>
        <taxon>Rhabditomorpha</taxon>
        <taxon>Strongyloidea</taxon>
        <taxon>Strongylidae</taxon>
        <taxon>Strongylus</taxon>
    </lineage>
</organism>
<dbReference type="AlphaFoldDB" id="A0A3P7IYE3"/>
<evidence type="ECO:0000313" key="2">
    <source>
        <dbReference type="Proteomes" id="UP000270094"/>
    </source>
</evidence>
<keyword evidence="2" id="KW-1185">Reference proteome</keyword>
<name>A0A3P7IYE3_STRVU</name>
<gene>
    <name evidence="1" type="ORF">SVUK_LOCUS7247</name>
</gene>
<dbReference type="Proteomes" id="UP000270094">
    <property type="component" value="Unassembled WGS sequence"/>
</dbReference>
<accession>A0A3P7IYE3</accession>